<organism evidence="3 4">
    <name type="scientific">Microbacterium arthrosphaerae</name>
    <dbReference type="NCBI Taxonomy" id="792652"/>
    <lineage>
        <taxon>Bacteria</taxon>
        <taxon>Bacillati</taxon>
        <taxon>Actinomycetota</taxon>
        <taxon>Actinomycetes</taxon>
        <taxon>Micrococcales</taxon>
        <taxon>Microbacteriaceae</taxon>
        <taxon>Microbacterium</taxon>
    </lineage>
</organism>
<evidence type="ECO:0000313" key="4">
    <source>
        <dbReference type="Proteomes" id="UP001283109"/>
    </source>
</evidence>
<proteinExistence type="predicted"/>
<accession>A0ABU4GW65</accession>
<dbReference type="Gene3D" id="3.40.30.10">
    <property type="entry name" value="Glutaredoxin"/>
    <property type="match status" value="1"/>
</dbReference>
<dbReference type="CDD" id="cd02955">
    <property type="entry name" value="SSP411"/>
    <property type="match status" value="1"/>
</dbReference>
<dbReference type="PIRSF" id="PIRSF006402">
    <property type="entry name" value="UCP006402_thioredoxin"/>
    <property type="match status" value="1"/>
</dbReference>
<protein>
    <submittedName>
        <fullName evidence="3">DUF255 domain-containing protein</fullName>
    </submittedName>
</protein>
<dbReference type="RefSeq" id="WP_318351853.1">
    <property type="nucleotide sequence ID" value="NZ_JAWQEV010000001.1"/>
</dbReference>
<keyword evidence="4" id="KW-1185">Reference proteome</keyword>
<evidence type="ECO:0000313" key="3">
    <source>
        <dbReference type="EMBL" id="MDW4571306.1"/>
    </source>
</evidence>
<dbReference type="SUPFAM" id="SSF52833">
    <property type="entry name" value="Thioredoxin-like"/>
    <property type="match status" value="1"/>
</dbReference>
<evidence type="ECO:0000256" key="1">
    <source>
        <dbReference type="SAM" id="MobiDB-lite"/>
    </source>
</evidence>
<dbReference type="Proteomes" id="UP001283109">
    <property type="component" value="Unassembled WGS sequence"/>
</dbReference>
<dbReference type="SUPFAM" id="SSF48208">
    <property type="entry name" value="Six-hairpin glycosidases"/>
    <property type="match status" value="1"/>
</dbReference>
<dbReference type="InterPro" id="IPR008928">
    <property type="entry name" value="6-hairpin_glycosidase_sf"/>
</dbReference>
<gene>
    <name evidence="3" type="ORF">R8Z58_00770</name>
</gene>
<evidence type="ECO:0000259" key="2">
    <source>
        <dbReference type="Pfam" id="PF03190"/>
    </source>
</evidence>
<dbReference type="Pfam" id="PF03190">
    <property type="entry name" value="Thioredox_DsbH"/>
    <property type="match status" value="1"/>
</dbReference>
<name>A0ABU4GW65_9MICO</name>
<feature type="domain" description="Spermatogenesis-associated protein 20-like TRX" evidence="2">
    <location>
        <begin position="3"/>
        <end position="163"/>
    </location>
</feature>
<dbReference type="PANTHER" id="PTHR42899">
    <property type="entry name" value="SPERMATOGENESIS-ASSOCIATED PROTEIN 20"/>
    <property type="match status" value="1"/>
</dbReference>
<dbReference type="PANTHER" id="PTHR42899:SF1">
    <property type="entry name" value="SPERMATOGENESIS-ASSOCIATED PROTEIN 20"/>
    <property type="match status" value="1"/>
</dbReference>
<comment type="caution">
    <text evidence="3">The sequence shown here is derived from an EMBL/GenBank/DDBJ whole genome shotgun (WGS) entry which is preliminary data.</text>
</comment>
<dbReference type="InterPro" id="IPR036249">
    <property type="entry name" value="Thioredoxin-like_sf"/>
</dbReference>
<feature type="region of interest" description="Disordered" evidence="1">
    <location>
        <begin position="453"/>
        <end position="481"/>
    </location>
</feature>
<dbReference type="EMBL" id="JAWQEV010000001">
    <property type="protein sequence ID" value="MDW4571306.1"/>
    <property type="molecule type" value="Genomic_DNA"/>
</dbReference>
<reference evidence="3 4" key="1">
    <citation type="submission" date="2023-11" db="EMBL/GenBank/DDBJ databases">
        <title>Draft genome sequence of Microbacterium arthrosphaerae JCM 30492.</title>
        <authorList>
            <person name="Zhang G."/>
            <person name="Ding Y."/>
        </authorList>
    </citation>
    <scope>NUCLEOTIDE SEQUENCE [LARGE SCALE GENOMIC DNA]</scope>
    <source>
        <strain evidence="3 4">JCM 30492</strain>
    </source>
</reference>
<dbReference type="InterPro" id="IPR024705">
    <property type="entry name" value="Ssp411"/>
</dbReference>
<sequence length="624" mass="64736">MNSRLAESTSPYLRAHAGNPVAWFPWGEEAFDEARRRGVPVMVSIGYSTCHWCHVMARESFDDPATAAQLDAGFVSIKVDREEHPEVDAAYMAAASAFTAHLGWPLTVFVTPEGRPFYAGTYFPPEPRAGIPAFRQVLAAVEEAWTERRDQIDATADAVAEALAEARAAAPADGGLPGPDALAEAARVLAAREDPRHGGFGDPAAPAPKFPVATALRFLQTRLVRERAAEAAAVADRALAAMAASPLRDTVEGGFFRYATRPDWTVPHFERMLTDNAQLLDVALDASPSREDVARGIAGFLVEVLQQPGGGFGAAQDSESWIDGARSEGGYYERDAAARATLDPPAVDGKVVTGWNGLAIGALARAGGRLGEASWIASARWAADAVLETNLDADGRLVRASLDEVPSRAHATLADHGQLAAGLLALAAATGETAYAVTARRLVDACADAAGRPSVPGGGDPVLSQQGIAAPDAASDGDEPSGVASLAEAAAGLWLLGAGDGYRAVAERLLAPHSAAATSQPLAYGALLRVAALLAAAPRQVVVVHPGEPRAAEIAADPRGLAAAARAIPADVVTVVTSAQAAEWAAAGFALFDDKGARDGLPTAYDCRDFACRLPVTDPADLVP</sequence>
<dbReference type="InterPro" id="IPR004879">
    <property type="entry name" value="Ssp411-like_TRX"/>
</dbReference>